<dbReference type="RefSeq" id="WP_308976076.1">
    <property type="nucleotide sequence ID" value="NZ_JAVIDL010000016.1"/>
</dbReference>
<sequence>MTNNIDGFSFDLPLKETQIIALAQYHRKQLHDALYHQEVHLGNFCIAQRNRVWDYTQHLDSMQKKDFYRIYDGELNRLGDDELHPEIHENAMSIVTVVFVLILIACMLYFTVLQMVFKN</sequence>
<keyword evidence="1" id="KW-0472">Membrane</keyword>
<gene>
    <name evidence="2" type="ORF">RFH47_09625</name>
</gene>
<comment type="caution">
    <text evidence="2">The sequence shown here is derived from an EMBL/GenBank/DDBJ whole genome shotgun (WGS) entry which is preliminary data.</text>
</comment>
<evidence type="ECO:0000313" key="3">
    <source>
        <dbReference type="Proteomes" id="UP001243844"/>
    </source>
</evidence>
<protein>
    <submittedName>
        <fullName evidence="2">Uncharacterized protein</fullName>
    </submittedName>
</protein>
<proteinExistence type="predicted"/>
<evidence type="ECO:0000313" key="2">
    <source>
        <dbReference type="EMBL" id="MDQ8935987.1"/>
    </source>
</evidence>
<reference evidence="2" key="1">
    <citation type="submission" date="2023-08" db="EMBL/GenBank/DDBJ databases">
        <title>Emergence of clinically-relevant ST2 carbapenem-resistant Acinetobacter baumannii strains in hospital sewages in Zhejiang, East of China.</title>
        <authorList>
            <person name="Kaichao C."/>
            <person name="Zhang R."/>
        </authorList>
    </citation>
    <scope>NUCLEOTIDE SEQUENCE</scope>
    <source>
        <strain evidence="2">M-RB-37</strain>
    </source>
</reference>
<feature type="transmembrane region" description="Helical" evidence="1">
    <location>
        <begin position="91"/>
        <end position="113"/>
    </location>
</feature>
<dbReference type="Proteomes" id="UP001243844">
    <property type="component" value="Unassembled WGS sequence"/>
</dbReference>
<dbReference type="EMBL" id="JAVIDL010000016">
    <property type="protein sequence ID" value="MDQ8935987.1"/>
    <property type="molecule type" value="Genomic_DNA"/>
</dbReference>
<organism evidence="2 3">
    <name type="scientific">Acinetobacter rudis</name>
    <dbReference type="NCBI Taxonomy" id="632955"/>
    <lineage>
        <taxon>Bacteria</taxon>
        <taxon>Pseudomonadati</taxon>
        <taxon>Pseudomonadota</taxon>
        <taxon>Gammaproteobacteria</taxon>
        <taxon>Moraxellales</taxon>
        <taxon>Moraxellaceae</taxon>
        <taxon>Acinetobacter</taxon>
    </lineage>
</organism>
<evidence type="ECO:0000256" key="1">
    <source>
        <dbReference type="SAM" id="Phobius"/>
    </source>
</evidence>
<accession>A0AAW8JAM3</accession>
<keyword evidence="1" id="KW-0812">Transmembrane</keyword>
<keyword evidence="1" id="KW-1133">Transmembrane helix</keyword>
<dbReference type="AlphaFoldDB" id="A0AAW8JAM3"/>
<name>A0AAW8JAM3_9GAMM</name>